<dbReference type="AlphaFoldDB" id="A0A3T0EBJ6"/>
<dbReference type="EMBL" id="CP018911">
    <property type="protein sequence ID" value="AZU04338.1"/>
    <property type="molecule type" value="Genomic_DNA"/>
</dbReference>
<accession>A0A3T0EBJ6</accession>
<organism evidence="1 2">
    <name type="scientific">Glycocaulis alkaliphilus</name>
    <dbReference type="NCBI Taxonomy" id="1434191"/>
    <lineage>
        <taxon>Bacteria</taxon>
        <taxon>Pseudomonadati</taxon>
        <taxon>Pseudomonadota</taxon>
        <taxon>Alphaproteobacteria</taxon>
        <taxon>Maricaulales</taxon>
        <taxon>Maricaulaceae</taxon>
        <taxon>Glycocaulis</taxon>
    </lineage>
</organism>
<proteinExistence type="predicted"/>
<evidence type="ECO:0008006" key="3">
    <source>
        <dbReference type="Google" id="ProtNLM"/>
    </source>
</evidence>
<reference evidence="1 2" key="1">
    <citation type="submission" date="2016-12" db="EMBL/GenBank/DDBJ databases">
        <title>The genome of dimorphic prosthecate Glycocaulis alkaliphilus 6b-8t, isolated from crude oil dictates its adaptability in petroleum environments.</title>
        <authorList>
            <person name="Wu X.-L."/>
            <person name="Geng S."/>
        </authorList>
    </citation>
    <scope>NUCLEOTIDE SEQUENCE [LARGE SCALE GENOMIC DNA]</scope>
    <source>
        <strain evidence="1 2">6B-8</strain>
    </source>
</reference>
<dbReference type="InterPro" id="IPR029055">
    <property type="entry name" value="Ntn_hydrolases_N"/>
</dbReference>
<dbReference type="Gene3D" id="3.60.20.10">
    <property type="entry name" value="Glutamine Phosphoribosylpyrophosphate, subunit 1, domain 1"/>
    <property type="match status" value="1"/>
</dbReference>
<protein>
    <recommendedName>
        <fullName evidence="3">DUF1028 domain-containing protein</fullName>
    </recommendedName>
</protein>
<sequence length="202" mass="21550">MPAVGKLLSHAWPGAGAAATQAKVNPYLGIDAMELLRRGVDAADALQRLICADPRADERQLAVIGATGPAVTWTGADCIAYAGALERADFSVQGNRLAGPHVLEAMAEAYQGSRDAPFDEKLIRAVEAGEAVGGDRKGERSANLLIVSTEEYPLWDIRVDEHEDPAGELRRLHDVFRDDVLPELLAMPTRGCPAGARDETGI</sequence>
<keyword evidence="2" id="KW-1185">Reference proteome</keyword>
<dbReference type="PANTHER" id="PTHR39328">
    <property type="entry name" value="BLL2871 PROTEIN"/>
    <property type="match status" value="1"/>
</dbReference>
<dbReference type="SUPFAM" id="SSF56235">
    <property type="entry name" value="N-terminal nucleophile aminohydrolases (Ntn hydrolases)"/>
    <property type="match status" value="1"/>
</dbReference>
<name>A0A3T0EBJ6_9PROT</name>
<dbReference type="Proteomes" id="UP000286954">
    <property type="component" value="Chromosome"/>
</dbReference>
<dbReference type="Pfam" id="PF06267">
    <property type="entry name" value="DUF1028"/>
    <property type="match status" value="1"/>
</dbReference>
<gene>
    <name evidence="1" type="ORF">X907_1807</name>
</gene>
<dbReference type="InterPro" id="IPR010430">
    <property type="entry name" value="DUF1028"/>
</dbReference>
<evidence type="ECO:0000313" key="1">
    <source>
        <dbReference type="EMBL" id="AZU04338.1"/>
    </source>
</evidence>
<dbReference type="PANTHER" id="PTHR39328:SF1">
    <property type="entry name" value="BLL2871 PROTEIN"/>
    <property type="match status" value="1"/>
</dbReference>
<dbReference type="KEGG" id="gak:X907_1807"/>
<evidence type="ECO:0000313" key="2">
    <source>
        <dbReference type="Proteomes" id="UP000286954"/>
    </source>
</evidence>